<gene>
    <name evidence="2" type="ORF">Cvel_13884</name>
</gene>
<dbReference type="VEuPathDB" id="CryptoDB:Cvel_13884"/>
<dbReference type="EMBL" id="CDMZ01005916">
    <property type="protein sequence ID" value="CEM55845.1"/>
    <property type="molecule type" value="Genomic_DNA"/>
</dbReference>
<feature type="compositionally biased region" description="Basic residues" evidence="1">
    <location>
        <begin position="326"/>
        <end position="338"/>
    </location>
</feature>
<feature type="compositionally biased region" description="Acidic residues" evidence="1">
    <location>
        <begin position="342"/>
        <end position="357"/>
    </location>
</feature>
<dbReference type="PhylomeDB" id="A0A0G4IFG0"/>
<accession>A0A0G4IFG0</accession>
<protein>
    <submittedName>
        <fullName evidence="2">Uncharacterized protein</fullName>
    </submittedName>
</protein>
<reference evidence="2" key="1">
    <citation type="submission" date="2014-11" db="EMBL/GenBank/DDBJ databases">
        <authorList>
            <person name="Otto D Thomas"/>
            <person name="Naeem Raeece"/>
        </authorList>
    </citation>
    <scope>NUCLEOTIDE SEQUENCE</scope>
</reference>
<dbReference type="AlphaFoldDB" id="A0A0G4IFG0"/>
<name>A0A0G4IFG0_9ALVE</name>
<sequence length="509" mass="56437">MSIQKESKVVWSTERPPSRSDYKQVQSYAKVLRVWVNSIASVSGLTNVGPSLFILCLVVDPSLCFLVEKILADDSKKAPEKTSTNAAHLAALRKWALDTFVETIESVDKKIDKDQEFELLADAIWFFSLCVSKFGLSLREALNAFTSLNEVASSDRVGLKFSDRLLGIRFWKCILEDIKKLAPSWGTKTVVVADGAVLVKSSFKFQTEFVGEILSRFDSIDRINRNAWIPSVSFGVLSVSNGTATKTFTILSSPVPSSLPQGLEAAIAETACLLSESTDFHNLQEETVAKLEHFTQKYREAVAETYMKMAEKEKPSSTKGSAQWQTKKKQQQQQRVRHASTEDEDDEDEDEEAEGDASGEIGGSNFDKEAFMARFSHCIEMGERDEDRFDTSYERLRMAHVVTESCRVLMENGFGEEAVVRLEGNLTDHPGAKHVLLATPMICRLSGLAALVSAGREIVWAKLQRASPSAEFPFTTIVTAQRVSPSIERVAAAPTRQGPNRKGHCETSV</sequence>
<evidence type="ECO:0000313" key="2">
    <source>
        <dbReference type="EMBL" id="CEM55845.1"/>
    </source>
</evidence>
<evidence type="ECO:0000256" key="1">
    <source>
        <dbReference type="SAM" id="MobiDB-lite"/>
    </source>
</evidence>
<feature type="region of interest" description="Disordered" evidence="1">
    <location>
        <begin position="310"/>
        <end position="364"/>
    </location>
</feature>
<proteinExistence type="predicted"/>
<organism evidence="2">
    <name type="scientific">Chromera velia CCMP2878</name>
    <dbReference type="NCBI Taxonomy" id="1169474"/>
    <lineage>
        <taxon>Eukaryota</taxon>
        <taxon>Sar</taxon>
        <taxon>Alveolata</taxon>
        <taxon>Colpodellida</taxon>
        <taxon>Chromeraceae</taxon>
        <taxon>Chromera</taxon>
    </lineage>
</organism>